<proteinExistence type="predicted"/>
<evidence type="ECO:0000313" key="2">
    <source>
        <dbReference type="EMBL" id="KAJ9138833.1"/>
    </source>
</evidence>
<name>A0AA38R9H4_9PEZI</name>
<dbReference type="Proteomes" id="UP001174694">
    <property type="component" value="Unassembled WGS sequence"/>
</dbReference>
<evidence type="ECO:0000256" key="1">
    <source>
        <dbReference type="SAM" id="MobiDB-lite"/>
    </source>
</evidence>
<dbReference type="AlphaFoldDB" id="A0AA38R9H4"/>
<dbReference type="EMBL" id="JANBVO010000028">
    <property type="protein sequence ID" value="KAJ9138833.1"/>
    <property type="molecule type" value="Genomic_DNA"/>
</dbReference>
<protein>
    <submittedName>
        <fullName evidence="2">Uncharacterized protein</fullName>
    </submittedName>
</protein>
<keyword evidence="3" id="KW-1185">Reference proteome</keyword>
<accession>A0AA38R9H4</accession>
<comment type="caution">
    <text evidence="2">The sequence shown here is derived from an EMBL/GenBank/DDBJ whole genome shotgun (WGS) entry which is preliminary data.</text>
</comment>
<reference evidence="2" key="1">
    <citation type="submission" date="2022-07" db="EMBL/GenBank/DDBJ databases">
        <title>Fungi with potential for degradation of polypropylene.</title>
        <authorList>
            <person name="Gostincar C."/>
        </authorList>
    </citation>
    <scope>NUCLEOTIDE SEQUENCE</scope>
    <source>
        <strain evidence="2">EXF-13308</strain>
    </source>
</reference>
<evidence type="ECO:0000313" key="3">
    <source>
        <dbReference type="Proteomes" id="UP001174694"/>
    </source>
</evidence>
<sequence>MASSDMPYGDQLAAALLHELVGGTHLNNVTPEVLHNADIRCVQEAVRDLNSGNTLVIVNFPSDPERTKSCNMKRFHSQSFRMPSAVLRAMGLNKLTELMDSPSYQRSTARRNGYKSGLPPRTEYILDLSPSVEEEGGLEQLSHLSISDGVKRWYLASGSSTLNIVEEKYVMGHDDLCRCFVDNWTDHSSPPLSPSSPNGEAPSEKESNSRIRVQTSIWDLKDLPRHRTIQDYCPTRHAANVIRLLRAMAGKPLLLDNAPRVFTLAGLAAMFDVVDSKDSNWLREPIREWFQIPSNSHILEILAEDSITVGYALKLKYITRCSFVVLVGETAFRDAADPTFPYNKKKESVFGRKQGDVNDDITNAVQHASRALNERMKRTLDSLLSDDVFSILEMKQWEKLACLASLLRTAIMDQDDARVRAAADLEQALLSFMRKHVQGACARVPPDNVDRTRRAFVAEGKLIPMTEIYNHMNLEQKILCPLFWKELRDSLPFNALNSSRDADGRKLKTLTDDFNFVISEAIGEGLIYISPLESPLGGSTTLSLYQFSYELSGRLEAFVEKLLSHNTLRHGTSVPVSTNMLLALTDNEWQYLPEWAGGKDDGSGAVFNDGVPDVPPSVADDSEVPTVLAMGSLALDSRTEAESSMDAQDGFSTVYNRRRVVARPGSVASEQFSSGDEGEFATARFSVPADRQPDAEVLQALVEEDEDEGIRGMEDTGMSTPLDVETDEDCEDMKDLAASDSSDFTIV</sequence>
<gene>
    <name evidence="2" type="ORF">NKR23_g8180</name>
</gene>
<organism evidence="2 3">
    <name type="scientific">Pleurostoma richardsiae</name>
    <dbReference type="NCBI Taxonomy" id="41990"/>
    <lineage>
        <taxon>Eukaryota</taxon>
        <taxon>Fungi</taxon>
        <taxon>Dikarya</taxon>
        <taxon>Ascomycota</taxon>
        <taxon>Pezizomycotina</taxon>
        <taxon>Sordariomycetes</taxon>
        <taxon>Sordariomycetidae</taxon>
        <taxon>Calosphaeriales</taxon>
        <taxon>Pleurostomataceae</taxon>
        <taxon>Pleurostoma</taxon>
    </lineage>
</organism>
<feature type="region of interest" description="Disordered" evidence="1">
    <location>
        <begin position="188"/>
        <end position="209"/>
    </location>
</feature>